<evidence type="ECO:0000256" key="4">
    <source>
        <dbReference type="ARBA" id="ARBA00023136"/>
    </source>
</evidence>
<evidence type="ECO:0000313" key="8">
    <source>
        <dbReference type="EMBL" id="KAK2833637.1"/>
    </source>
</evidence>
<protein>
    <recommendedName>
        <fullName evidence="7">Bcl-2 Bcl-2 homology region 1-3 domain-containing protein</fullName>
    </recommendedName>
</protein>
<dbReference type="InterPro" id="IPR046371">
    <property type="entry name" value="Bcl-2_BH1-3"/>
</dbReference>
<dbReference type="GO" id="GO:0051400">
    <property type="term" value="F:BH domain binding"/>
    <property type="evidence" value="ECO:0007669"/>
    <property type="project" value="TreeGrafter"/>
</dbReference>
<evidence type="ECO:0000256" key="2">
    <source>
        <dbReference type="ARBA" id="ARBA00009458"/>
    </source>
</evidence>
<proteinExistence type="inferred from homology"/>
<comment type="caution">
    <text evidence="8">The sequence shown here is derived from an EMBL/GenBank/DDBJ whole genome shotgun (WGS) entry which is preliminary data.</text>
</comment>
<dbReference type="GO" id="GO:0097192">
    <property type="term" value="P:extrinsic apoptotic signaling pathway in absence of ligand"/>
    <property type="evidence" value="ECO:0007669"/>
    <property type="project" value="TreeGrafter"/>
</dbReference>
<sequence length="195" mass="21733">MSENRELVLYYITYILSQRKCPLSQLGLAEPPIRTDGEEDERATGASPGATSLDEVKAALRDSVSECELRYSRAFGDLHNQLHVTPATVQRTFESVMDELFDSGVNWGRVVMLFAFAGALCVECVDKEMSQLVVQIVGWVADYLDNRIQPWIHSQGGWRRRLQERVKKWLLAGMTLLTGVTLGSLIVQKSLGGGT</sequence>
<keyword evidence="3" id="KW-0053">Apoptosis</keyword>
<comment type="similarity">
    <text evidence="2">Belongs to the Bcl-2 family.</text>
</comment>
<dbReference type="PANTHER" id="PTHR11256:SF12">
    <property type="entry name" value="BCL-2-LIKE PROTEIN 1"/>
    <property type="match status" value="1"/>
</dbReference>
<keyword evidence="4 6" id="KW-0472">Membrane</keyword>
<evidence type="ECO:0000256" key="6">
    <source>
        <dbReference type="SAM" id="Phobius"/>
    </source>
</evidence>
<dbReference type="Gene3D" id="1.10.437.10">
    <property type="entry name" value="Blc2-like"/>
    <property type="match status" value="1"/>
</dbReference>
<dbReference type="AlphaFoldDB" id="A0AA88MD81"/>
<evidence type="ECO:0000259" key="7">
    <source>
        <dbReference type="SMART" id="SM00337"/>
    </source>
</evidence>
<dbReference type="PRINTS" id="PR01864">
    <property type="entry name" value="APOPREGBCLX"/>
</dbReference>
<comment type="subcellular location">
    <subcellularLocation>
        <location evidence="1">Membrane</location>
    </subcellularLocation>
</comment>
<feature type="domain" description="Bcl-2 Bcl-2 homology region 1-3" evidence="7">
    <location>
        <begin position="60"/>
        <end position="158"/>
    </location>
</feature>
<dbReference type="PANTHER" id="PTHR11256">
    <property type="entry name" value="BCL-2 RELATED"/>
    <property type="match status" value="1"/>
</dbReference>
<dbReference type="GO" id="GO:0042981">
    <property type="term" value="P:regulation of apoptotic process"/>
    <property type="evidence" value="ECO:0007669"/>
    <property type="project" value="InterPro"/>
</dbReference>
<accession>A0AA88MD81</accession>
<gene>
    <name evidence="8" type="ORF">Q5P01_017526</name>
</gene>
<reference evidence="8" key="1">
    <citation type="submission" date="2023-07" db="EMBL/GenBank/DDBJ databases">
        <title>Chromosome-level Genome Assembly of Striped Snakehead (Channa striata).</title>
        <authorList>
            <person name="Liu H."/>
        </authorList>
    </citation>
    <scope>NUCLEOTIDE SEQUENCE</scope>
    <source>
        <strain evidence="8">Gz</strain>
        <tissue evidence="8">Muscle</tissue>
    </source>
</reference>
<dbReference type="PROSITE" id="PS50062">
    <property type="entry name" value="BCL2_FAMILY"/>
    <property type="match status" value="1"/>
</dbReference>
<dbReference type="SUPFAM" id="SSF56854">
    <property type="entry name" value="Bcl-2 inhibitors of programmed cell death"/>
    <property type="match status" value="1"/>
</dbReference>
<feature type="transmembrane region" description="Helical" evidence="6">
    <location>
        <begin position="169"/>
        <end position="187"/>
    </location>
</feature>
<dbReference type="InterPro" id="IPR003093">
    <property type="entry name" value="Bcl2_BH4"/>
</dbReference>
<evidence type="ECO:0000256" key="1">
    <source>
        <dbReference type="ARBA" id="ARBA00004370"/>
    </source>
</evidence>
<evidence type="ECO:0000313" key="9">
    <source>
        <dbReference type="Proteomes" id="UP001187415"/>
    </source>
</evidence>
<dbReference type="Proteomes" id="UP001187415">
    <property type="component" value="Unassembled WGS sequence"/>
</dbReference>
<feature type="region of interest" description="Disordered" evidence="5">
    <location>
        <begin position="30"/>
        <end position="49"/>
    </location>
</feature>
<dbReference type="EMBL" id="JAUPFM010000013">
    <property type="protein sequence ID" value="KAK2833637.1"/>
    <property type="molecule type" value="Genomic_DNA"/>
</dbReference>
<dbReference type="GO" id="GO:0008630">
    <property type="term" value="P:intrinsic apoptotic signaling pathway in response to DNA damage"/>
    <property type="evidence" value="ECO:0007669"/>
    <property type="project" value="TreeGrafter"/>
</dbReference>
<dbReference type="InterPro" id="IPR013279">
    <property type="entry name" value="Apop_reg_BclX"/>
</dbReference>
<dbReference type="PRINTS" id="PR01862">
    <property type="entry name" value="BCL2FAMILY"/>
</dbReference>
<dbReference type="GO" id="GO:0005741">
    <property type="term" value="C:mitochondrial outer membrane"/>
    <property type="evidence" value="ECO:0007669"/>
    <property type="project" value="TreeGrafter"/>
</dbReference>
<dbReference type="Pfam" id="PF02180">
    <property type="entry name" value="BH4"/>
    <property type="match status" value="1"/>
</dbReference>
<dbReference type="CDD" id="cd06845">
    <property type="entry name" value="Bcl-2_like"/>
    <property type="match status" value="1"/>
</dbReference>
<keyword evidence="6" id="KW-1133">Transmembrane helix</keyword>
<dbReference type="InterPro" id="IPR026298">
    <property type="entry name" value="Bcl-2_fam"/>
</dbReference>
<name>A0AA88MD81_CHASR</name>
<dbReference type="SMART" id="SM00337">
    <property type="entry name" value="BCL"/>
    <property type="match status" value="1"/>
</dbReference>
<dbReference type="InterPro" id="IPR036834">
    <property type="entry name" value="Bcl-2-like_sf"/>
</dbReference>
<organism evidence="8 9">
    <name type="scientific">Channa striata</name>
    <name type="common">Snakehead murrel</name>
    <name type="synonym">Ophicephalus striatus</name>
    <dbReference type="NCBI Taxonomy" id="64152"/>
    <lineage>
        <taxon>Eukaryota</taxon>
        <taxon>Metazoa</taxon>
        <taxon>Chordata</taxon>
        <taxon>Craniata</taxon>
        <taxon>Vertebrata</taxon>
        <taxon>Euteleostomi</taxon>
        <taxon>Actinopterygii</taxon>
        <taxon>Neopterygii</taxon>
        <taxon>Teleostei</taxon>
        <taxon>Neoteleostei</taxon>
        <taxon>Acanthomorphata</taxon>
        <taxon>Anabantaria</taxon>
        <taxon>Anabantiformes</taxon>
        <taxon>Channoidei</taxon>
        <taxon>Channidae</taxon>
        <taxon>Channa</taxon>
    </lineage>
</organism>
<dbReference type="Pfam" id="PF00452">
    <property type="entry name" value="Bcl-2"/>
    <property type="match status" value="1"/>
</dbReference>
<evidence type="ECO:0000256" key="5">
    <source>
        <dbReference type="SAM" id="MobiDB-lite"/>
    </source>
</evidence>
<dbReference type="GO" id="GO:0001836">
    <property type="term" value="P:release of cytochrome c from mitochondria"/>
    <property type="evidence" value="ECO:0007669"/>
    <property type="project" value="TreeGrafter"/>
</dbReference>
<dbReference type="InterPro" id="IPR002475">
    <property type="entry name" value="Bcl2-like"/>
</dbReference>
<keyword evidence="9" id="KW-1185">Reference proteome</keyword>
<evidence type="ECO:0000256" key="3">
    <source>
        <dbReference type="ARBA" id="ARBA00022703"/>
    </source>
</evidence>
<keyword evidence="6" id="KW-0812">Transmembrane</keyword>